<keyword evidence="2" id="KW-0456">Lyase</keyword>
<dbReference type="InterPro" id="IPR044144">
    <property type="entry name" value="SAF_UxaA/GarD"/>
</dbReference>
<dbReference type="Proteomes" id="UP000016638">
    <property type="component" value="Unassembled WGS sequence"/>
</dbReference>
<dbReference type="PATRIC" id="fig|1125712.3.peg.79"/>
<dbReference type="InterPro" id="IPR013974">
    <property type="entry name" value="SAF"/>
</dbReference>
<dbReference type="GO" id="GO:0046392">
    <property type="term" value="P:galactarate catabolic process"/>
    <property type="evidence" value="ECO:0007669"/>
    <property type="project" value="TreeGrafter"/>
</dbReference>
<dbReference type="PANTHER" id="PTHR30536">
    <property type="entry name" value="ALTRONATE/GALACTARATE DEHYDRATASE"/>
    <property type="match status" value="1"/>
</dbReference>
<dbReference type="GO" id="GO:0019698">
    <property type="term" value="P:D-galacturonate catabolic process"/>
    <property type="evidence" value="ECO:0007669"/>
    <property type="project" value="TreeGrafter"/>
</dbReference>
<proteinExistence type="inferred from homology"/>
<dbReference type="CDD" id="cd11613">
    <property type="entry name" value="SAF_AH_GD"/>
    <property type="match status" value="1"/>
</dbReference>
<dbReference type="EMBL" id="AWEZ01000004">
    <property type="protein sequence ID" value="ERL10816.1"/>
    <property type="molecule type" value="Genomic_DNA"/>
</dbReference>
<reference evidence="4 5" key="1">
    <citation type="submission" date="2013-08" db="EMBL/GenBank/DDBJ databases">
        <authorList>
            <person name="Durkin A.S."/>
            <person name="Haft D.R."/>
            <person name="McCorrison J."/>
            <person name="Torralba M."/>
            <person name="Gillis M."/>
            <person name="Haft D.H."/>
            <person name="Methe B."/>
            <person name="Sutton G."/>
            <person name="Nelson K.E."/>
        </authorList>
    </citation>
    <scope>NUCLEOTIDE SEQUENCE [LARGE SCALE GENOMIC DNA]</scope>
    <source>
        <strain evidence="4 5">F0195</strain>
    </source>
</reference>
<evidence type="ECO:0000313" key="5">
    <source>
        <dbReference type="Proteomes" id="UP000016638"/>
    </source>
</evidence>
<comment type="caution">
    <text evidence="4">The sequence shown here is derived from an EMBL/GenBank/DDBJ whole genome shotgun (WGS) entry which is preliminary data.</text>
</comment>
<organism evidence="4 5">
    <name type="scientific">Olsenella profusa F0195</name>
    <dbReference type="NCBI Taxonomy" id="1125712"/>
    <lineage>
        <taxon>Bacteria</taxon>
        <taxon>Bacillati</taxon>
        <taxon>Actinomycetota</taxon>
        <taxon>Coriobacteriia</taxon>
        <taxon>Coriobacteriales</taxon>
        <taxon>Atopobiaceae</taxon>
        <taxon>Olsenella</taxon>
    </lineage>
</organism>
<dbReference type="Pfam" id="PF04295">
    <property type="entry name" value="GD_AH_second"/>
    <property type="match status" value="1"/>
</dbReference>
<dbReference type="Pfam" id="PF20629">
    <property type="entry name" value="GD_AH_C"/>
    <property type="match status" value="1"/>
</dbReference>
<dbReference type="Pfam" id="PF08666">
    <property type="entry name" value="SAF"/>
    <property type="match status" value="1"/>
</dbReference>
<dbReference type="SMART" id="SM00858">
    <property type="entry name" value="SAF"/>
    <property type="match status" value="1"/>
</dbReference>
<dbReference type="InterPro" id="IPR048332">
    <property type="entry name" value="GD_AH_C"/>
</dbReference>
<protein>
    <submittedName>
        <fullName evidence="4">Putative galactarate dehydratase</fullName>
    </submittedName>
</protein>
<gene>
    <name evidence="4" type="ORF">HMPREF1316_2231</name>
</gene>
<dbReference type="Gene3D" id="2.30.130.110">
    <property type="match status" value="1"/>
</dbReference>
<keyword evidence="5" id="KW-1185">Reference proteome</keyword>
<evidence type="ECO:0000259" key="3">
    <source>
        <dbReference type="SMART" id="SM00858"/>
    </source>
</evidence>
<comment type="similarity">
    <text evidence="1">Belongs to the UxaA family.</text>
</comment>
<name>U2VE26_9ACTN</name>
<dbReference type="GO" id="GO:0008867">
    <property type="term" value="F:galactarate dehydratase activity"/>
    <property type="evidence" value="ECO:0007669"/>
    <property type="project" value="TreeGrafter"/>
</dbReference>
<evidence type="ECO:0000313" key="4">
    <source>
        <dbReference type="EMBL" id="ERL10816.1"/>
    </source>
</evidence>
<dbReference type="AlphaFoldDB" id="U2VE26"/>
<evidence type="ECO:0000256" key="2">
    <source>
        <dbReference type="ARBA" id="ARBA00023239"/>
    </source>
</evidence>
<dbReference type="PANTHER" id="PTHR30536:SF1">
    <property type="entry name" value="GALACTARATE DEHYDRATASE (L-THREO-FORMING)"/>
    <property type="match status" value="1"/>
</dbReference>
<dbReference type="STRING" id="1125712.HMPREF1316_2231"/>
<accession>U2VE26</accession>
<dbReference type="InterPro" id="IPR007392">
    <property type="entry name" value="GD_AH_second"/>
</dbReference>
<dbReference type="eggNOG" id="COG2721">
    <property type="taxonomic scope" value="Bacteria"/>
</dbReference>
<dbReference type="InterPro" id="IPR052172">
    <property type="entry name" value="UxaA_altronate/galactarate_dh"/>
</dbReference>
<feature type="domain" description="SAF" evidence="3">
    <location>
        <begin position="19"/>
        <end position="87"/>
    </location>
</feature>
<sequence length="513" mass="55629">MRGGERMSGKLVVRVDERDNVAIAIRDLAAGEEVAPGIRTREAIPQAHKVTLVDIPKGGEVIRYGIVLGHALEDKPAGSWINEHSLQLPVPPPLEQMEWGVEIGWNPPVPPITTWEGYRSPDGFYAGTRNILGIQTTVQCVTGVVNKAVQKIKQEILPRYPHVDDVVAINHAYGCGVAIKATEAYIPQRILRNIARHPNFGGEFMLVSLGCEKFSPELFCQDRPGDNTSDNVIILQKCHGYEDQIRRICEMAERKLARLNERHREALPLSDLLLGVQCGGSDAFSGVASNPAIGYCVDLLVAGGGTAMFSEVTEVRDGVYLIARRCVDEATEKKLAHEMRWYDEYLAKGGADRSANPTPGNKRGGLSNIVEKAMGSIAKSGTSPIVEVLSPGERPTKHGLIYAATPASDIVCGPCQLASGIGAQLFTTGRGTPYGLAQIPVLKICSRSEVKRMWPDLIDIDAGPISSGERSIQAIGSELFTLLIDVVSGRRRSYAEEHGLVNDLCVFNPAPIT</sequence>
<evidence type="ECO:0000256" key="1">
    <source>
        <dbReference type="ARBA" id="ARBA00010986"/>
    </source>
</evidence>